<reference evidence="2" key="1">
    <citation type="submission" date="2021-12" db="EMBL/GenBank/DDBJ databases">
        <authorList>
            <person name="Zaccaron A."/>
            <person name="Stergiopoulos I."/>
        </authorList>
    </citation>
    <scope>NUCLEOTIDE SEQUENCE</scope>
    <source>
        <strain evidence="2">Race5_Kim</strain>
    </source>
</reference>
<protein>
    <submittedName>
        <fullName evidence="2">Uncharacterized protein</fullName>
    </submittedName>
</protein>
<accession>A0A9Q8PFX0</accession>
<sequence>MSLFAGHGHDPNTPRSQGTDDLMQTRSLKPQEHAHTYSGKDKIITTRILISADRNTPCCTNIVARFTIRDHGRIASKRLGELHSFTINKTIEPTSGSDQNTWRQKMLSIPEGYKGNLRTHSSEKDAIQDREKIMMLLHDKEGSPSPHLSTEQRELLTAEQVHYIDKIRLEKQYVGTGLGFHFTGPVVLSPAPMDVKDSEYDEGMKKLIESYKRSGFEVWVNPDFQLRGPIAVMGRSV</sequence>
<evidence type="ECO:0000256" key="1">
    <source>
        <dbReference type="SAM" id="MobiDB-lite"/>
    </source>
</evidence>
<reference evidence="2" key="2">
    <citation type="journal article" date="2022" name="Microb. Genom.">
        <title>A chromosome-scale genome assembly of the tomato pathogen Cladosporium fulvum reveals a compartmentalized genome architecture and the presence of a dispensable chromosome.</title>
        <authorList>
            <person name="Zaccaron A.Z."/>
            <person name="Chen L.H."/>
            <person name="Samaras A."/>
            <person name="Stergiopoulos I."/>
        </authorList>
    </citation>
    <scope>NUCLEOTIDE SEQUENCE</scope>
    <source>
        <strain evidence="2">Race5_Kim</strain>
    </source>
</reference>
<dbReference type="GeneID" id="71989536"/>
<dbReference type="EMBL" id="CP090171">
    <property type="protein sequence ID" value="UJO21753.1"/>
    <property type="molecule type" value="Genomic_DNA"/>
</dbReference>
<feature type="region of interest" description="Disordered" evidence="1">
    <location>
        <begin position="1"/>
        <end position="21"/>
    </location>
</feature>
<dbReference type="Proteomes" id="UP000756132">
    <property type="component" value="Chromosome 9"/>
</dbReference>
<evidence type="ECO:0000313" key="3">
    <source>
        <dbReference type="Proteomes" id="UP000756132"/>
    </source>
</evidence>
<name>A0A9Q8PFX0_PASFU</name>
<dbReference type="KEGG" id="ffu:CLAFUR5_09658"/>
<dbReference type="RefSeq" id="XP_047766119.1">
    <property type="nucleotide sequence ID" value="XM_047908806.1"/>
</dbReference>
<evidence type="ECO:0000313" key="2">
    <source>
        <dbReference type="EMBL" id="UJO21753.1"/>
    </source>
</evidence>
<organism evidence="2 3">
    <name type="scientific">Passalora fulva</name>
    <name type="common">Tomato leaf mold</name>
    <name type="synonym">Cladosporium fulvum</name>
    <dbReference type="NCBI Taxonomy" id="5499"/>
    <lineage>
        <taxon>Eukaryota</taxon>
        <taxon>Fungi</taxon>
        <taxon>Dikarya</taxon>
        <taxon>Ascomycota</taxon>
        <taxon>Pezizomycotina</taxon>
        <taxon>Dothideomycetes</taxon>
        <taxon>Dothideomycetidae</taxon>
        <taxon>Mycosphaerellales</taxon>
        <taxon>Mycosphaerellaceae</taxon>
        <taxon>Fulvia</taxon>
    </lineage>
</organism>
<keyword evidence="3" id="KW-1185">Reference proteome</keyword>
<dbReference type="AlphaFoldDB" id="A0A9Q8PFX0"/>
<proteinExistence type="predicted"/>
<gene>
    <name evidence="2" type="ORF">CLAFUR5_09658</name>
</gene>